<protein>
    <recommendedName>
        <fullName evidence="13">G-protein coupled receptors family 1 profile domain-containing protein</fullName>
    </recommendedName>
</protein>
<comment type="similarity">
    <text evidence="2 10">Belongs to the G-protein coupled receptor 1 family.</text>
</comment>
<keyword evidence="8 10" id="KW-0675">Receptor</keyword>
<dbReference type="GO" id="GO:0045202">
    <property type="term" value="C:synapse"/>
    <property type="evidence" value="ECO:0007669"/>
    <property type="project" value="TreeGrafter"/>
</dbReference>
<dbReference type="GO" id="GO:0016907">
    <property type="term" value="F:G protein-coupled acetylcholine receptor activity"/>
    <property type="evidence" value="ECO:0007669"/>
    <property type="project" value="TreeGrafter"/>
</dbReference>
<evidence type="ECO:0000259" key="13">
    <source>
        <dbReference type="PROSITE" id="PS50262"/>
    </source>
</evidence>
<comment type="subcellular location">
    <subcellularLocation>
        <location evidence="1">Cell membrane</location>
        <topology evidence="1">Multi-pass membrane protein</topology>
    </subcellularLocation>
</comment>
<evidence type="ECO:0000256" key="3">
    <source>
        <dbReference type="ARBA" id="ARBA00022475"/>
    </source>
</evidence>
<proteinExistence type="inferred from homology"/>
<evidence type="ECO:0000256" key="9">
    <source>
        <dbReference type="ARBA" id="ARBA00023224"/>
    </source>
</evidence>
<feature type="transmembrane region" description="Helical" evidence="12">
    <location>
        <begin position="244"/>
        <end position="266"/>
    </location>
</feature>
<dbReference type="InterPro" id="IPR017452">
    <property type="entry name" value="GPCR_Rhodpsn_7TM"/>
</dbReference>
<name>A0A6A0H421_HYAAZ</name>
<dbReference type="Gene3D" id="1.20.1070.10">
    <property type="entry name" value="Rhodopsin 7-helix transmembrane proteins"/>
    <property type="match status" value="2"/>
</dbReference>
<reference evidence="14" key="2">
    <citation type="journal article" date="2018" name="Environ. Sci. Technol.">
        <title>The Toxicogenome of Hyalella azteca: A Model for Sediment Ecotoxicology and Evolutionary Toxicology.</title>
        <authorList>
            <person name="Poynton H.C."/>
            <person name="Hasenbein S."/>
            <person name="Benoit J.B."/>
            <person name="Sepulveda M.S."/>
            <person name="Poelchau M.F."/>
            <person name="Hughes D.S.T."/>
            <person name="Murali S.C."/>
            <person name="Chen S."/>
            <person name="Glastad K.M."/>
            <person name="Goodisman M.A.D."/>
            <person name="Werren J.H."/>
            <person name="Vineis J.H."/>
            <person name="Bowen J.L."/>
            <person name="Friedrich M."/>
            <person name="Jones J."/>
            <person name="Robertson H.M."/>
            <person name="Feyereisen R."/>
            <person name="Mechler-Hickson A."/>
            <person name="Mathers N."/>
            <person name="Lee C.E."/>
            <person name="Colbourne J.K."/>
            <person name="Biales A."/>
            <person name="Johnston J.S."/>
            <person name="Wellborn G.A."/>
            <person name="Rosendale A.J."/>
            <person name="Cridge A.G."/>
            <person name="Munoz-Torres M.C."/>
            <person name="Bain P.A."/>
            <person name="Manny A.R."/>
            <person name="Major K.M."/>
            <person name="Lambert F.N."/>
            <person name="Vulpe C.D."/>
            <person name="Tuck P."/>
            <person name="Blalock B.J."/>
            <person name="Lin Y.Y."/>
            <person name="Smith M.E."/>
            <person name="Ochoa-Acuna H."/>
            <person name="Chen M.M."/>
            <person name="Childers C.P."/>
            <person name="Qu J."/>
            <person name="Dugan S."/>
            <person name="Lee S.L."/>
            <person name="Chao H."/>
            <person name="Dinh H."/>
            <person name="Han Y."/>
            <person name="Doddapaneni H."/>
            <person name="Worley K.C."/>
            <person name="Muzny D.M."/>
            <person name="Gibbs R.A."/>
            <person name="Richards S."/>
        </authorList>
    </citation>
    <scope>NUCLEOTIDE SEQUENCE</scope>
    <source>
        <strain evidence="14">HAZT.00-mixed</strain>
        <tissue evidence="14">Whole organism</tissue>
    </source>
</reference>
<dbReference type="SMART" id="SM01381">
    <property type="entry name" value="7TM_GPCR_Srsx"/>
    <property type="match status" value="1"/>
</dbReference>
<dbReference type="CDD" id="cd15302">
    <property type="entry name" value="7tmA_mAChR_GAR-2-like"/>
    <property type="match status" value="1"/>
</dbReference>
<dbReference type="SUPFAM" id="SSF81321">
    <property type="entry name" value="Family A G protein-coupled receptor-like"/>
    <property type="match status" value="2"/>
</dbReference>
<feature type="compositionally biased region" description="Basic and acidic residues" evidence="11">
    <location>
        <begin position="434"/>
        <end position="444"/>
    </location>
</feature>
<dbReference type="EMBL" id="JQDR03007624">
    <property type="protein sequence ID" value="KAA0198343.1"/>
    <property type="molecule type" value="Genomic_DNA"/>
</dbReference>
<comment type="caution">
    <text evidence="14">The sequence shown here is derived from an EMBL/GenBank/DDBJ whole genome shotgun (WGS) entry which is preliminary data.</text>
</comment>
<keyword evidence="7 12" id="KW-0472">Membrane</keyword>
<feature type="compositionally biased region" description="Polar residues" evidence="11">
    <location>
        <begin position="554"/>
        <end position="572"/>
    </location>
</feature>
<reference evidence="14" key="1">
    <citation type="submission" date="2014-08" db="EMBL/GenBank/DDBJ databases">
        <authorList>
            <person name="Murali S."/>
            <person name="Richards S."/>
            <person name="Bandaranaike D."/>
            <person name="Bellair M."/>
            <person name="Blankenburg K."/>
            <person name="Chao H."/>
            <person name="Dinh H."/>
            <person name="Doddapaneni H."/>
            <person name="Dugan-Rocha S."/>
            <person name="Elkadiri S."/>
            <person name="Gnanaolivu R."/>
            <person name="Hughes D."/>
            <person name="Lee S."/>
            <person name="Li M."/>
            <person name="Ming W."/>
            <person name="Munidasa M."/>
            <person name="Muniz J."/>
            <person name="Nguyen L."/>
            <person name="Osuji N."/>
            <person name="Pu L.-L."/>
            <person name="Puazo M."/>
            <person name="Skinner E."/>
            <person name="Qu C."/>
            <person name="Quiroz J."/>
            <person name="Raj R."/>
            <person name="Weissenberger G."/>
            <person name="Xin Y."/>
            <person name="Zou X."/>
            <person name="Han Y."/>
            <person name="Worley K."/>
            <person name="Muzny D."/>
            <person name="Gibbs R."/>
        </authorList>
    </citation>
    <scope>NUCLEOTIDE SEQUENCE</scope>
    <source>
        <strain evidence="14">HAZT.00-mixed</strain>
        <tissue evidence="14">Whole organism</tissue>
    </source>
</reference>
<organism evidence="14">
    <name type="scientific">Hyalella azteca</name>
    <name type="common">Amphipod</name>
    <dbReference type="NCBI Taxonomy" id="294128"/>
    <lineage>
        <taxon>Eukaryota</taxon>
        <taxon>Metazoa</taxon>
        <taxon>Ecdysozoa</taxon>
        <taxon>Arthropoda</taxon>
        <taxon>Crustacea</taxon>
        <taxon>Multicrustacea</taxon>
        <taxon>Malacostraca</taxon>
        <taxon>Eumalacostraca</taxon>
        <taxon>Peracarida</taxon>
        <taxon>Amphipoda</taxon>
        <taxon>Senticaudata</taxon>
        <taxon>Talitrida</taxon>
        <taxon>Talitroidea</taxon>
        <taxon>Hyalellidae</taxon>
        <taxon>Hyalella</taxon>
    </lineage>
</organism>
<dbReference type="GO" id="GO:0005886">
    <property type="term" value="C:plasma membrane"/>
    <property type="evidence" value="ECO:0007669"/>
    <property type="project" value="UniProtKB-SubCell"/>
</dbReference>
<keyword evidence="3" id="KW-1003">Cell membrane</keyword>
<evidence type="ECO:0000256" key="6">
    <source>
        <dbReference type="ARBA" id="ARBA00023040"/>
    </source>
</evidence>
<dbReference type="PROSITE" id="PS50262">
    <property type="entry name" value="G_PROTEIN_RECEP_F1_2"/>
    <property type="match status" value="1"/>
</dbReference>
<keyword evidence="6 10" id="KW-0297">G-protein coupled receptor</keyword>
<dbReference type="InterPro" id="IPR000276">
    <property type="entry name" value="GPCR_Rhodpsn"/>
</dbReference>
<accession>A0A6A0H421</accession>
<feature type="compositionally biased region" description="Basic and acidic residues" evidence="11">
    <location>
        <begin position="377"/>
        <end position="387"/>
    </location>
</feature>
<evidence type="ECO:0000256" key="8">
    <source>
        <dbReference type="ARBA" id="ARBA00023170"/>
    </source>
</evidence>
<evidence type="ECO:0000256" key="4">
    <source>
        <dbReference type="ARBA" id="ARBA00022692"/>
    </source>
</evidence>
<dbReference type="GO" id="GO:0030425">
    <property type="term" value="C:dendrite"/>
    <property type="evidence" value="ECO:0007669"/>
    <property type="project" value="TreeGrafter"/>
</dbReference>
<dbReference type="GO" id="GO:0007197">
    <property type="term" value="P:adenylate cyclase-inhibiting G protein-coupled acetylcholine receptor signaling pathway"/>
    <property type="evidence" value="ECO:0007669"/>
    <property type="project" value="TreeGrafter"/>
</dbReference>
<keyword evidence="9 10" id="KW-0807">Transducer</keyword>
<feature type="transmembrane region" description="Helical" evidence="12">
    <location>
        <begin position="128"/>
        <end position="153"/>
    </location>
</feature>
<evidence type="ECO:0000256" key="5">
    <source>
        <dbReference type="ARBA" id="ARBA00022989"/>
    </source>
</evidence>
<evidence type="ECO:0000256" key="7">
    <source>
        <dbReference type="ARBA" id="ARBA00023136"/>
    </source>
</evidence>
<keyword evidence="4 10" id="KW-0812">Transmembrane</keyword>
<evidence type="ECO:0000256" key="2">
    <source>
        <dbReference type="ARBA" id="ARBA00010663"/>
    </source>
</evidence>
<feature type="compositionally biased region" description="Polar residues" evidence="11">
    <location>
        <begin position="501"/>
        <end position="511"/>
    </location>
</feature>
<dbReference type="OrthoDB" id="10034726at2759"/>
<dbReference type="Pfam" id="PF00001">
    <property type="entry name" value="7tm_1"/>
    <property type="match status" value="2"/>
</dbReference>
<evidence type="ECO:0000256" key="1">
    <source>
        <dbReference type="ARBA" id="ARBA00004651"/>
    </source>
</evidence>
<gene>
    <name evidence="14" type="ORF">HAZT_HAZT001310</name>
</gene>
<keyword evidence="5 12" id="KW-1133">Transmembrane helix</keyword>
<evidence type="ECO:0000256" key="11">
    <source>
        <dbReference type="SAM" id="MobiDB-lite"/>
    </source>
</evidence>
<evidence type="ECO:0000256" key="10">
    <source>
        <dbReference type="RuleBase" id="RU000688"/>
    </source>
</evidence>
<dbReference type="Proteomes" id="UP000711488">
    <property type="component" value="Unassembled WGS sequence"/>
</dbReference>
<dbReference type="GO" id="GO:0004993">
    <property type="term" value="F:G protein-coupled serotonin receptor activity"/>
    <property type="evidence" value="ECO:0007669"/>
    <property type="project" value="TreeGrafter"/>
</dbReference>
<dbReference type="PROSITE" id="PS00237">
    <property type="entry name" value="G_PROTEIN_RECEP_F1_1"/>
    <property type="match status" value="1"/>
</dbReference>
<feature type="region of interest" description="Disordered" evidence="11">
    <location>
        <begin position="607"/>
        <end position="628"/>
    </location>
</feature>
<reference evidence="14" key="3">
    <citation type="submission" date="2019-06" db="EMBL/GenBank/DDBJ databases">
        <authorList>
            <person name="Poynton C."/>
            <person name="Hasenbein S."/>
            <person name="Benoit J.B."/>
            <person name="Sepulveda M.S."/>
            <person name="Poelchau M.F."/>
            <person name="Murali S.C."/>
            <person name="Chen S."/>
            <person name="Glastad K.M."/>
            <person name="Werren J.H."/>
            <person name="Vineis J.H."/>
            <person name="Bowen J.L."/>
            <person name="Friedrich M."/>
            <person name="Jones J."/>
            <person name="Robertson H.M."/>
            <person name="Feyereisen R."/>
            <person name="Mechler-Hickson A."/>
            <person name="Mathers N."/>
            <person name="Lee C.E."/>
            <person name="Colbourne J.K."/>
            <person name="Biales A."/>
            <person name="Johnston J.S."/>
            <person name="Wellborn G.A."/>
            <person name="Rosendale A.J."/>
            <person name="Cridge A.G."/>
            <person name="Munoz-Torres M.C."/>
            <person name="Bain P.A."/>
            <person name="Manny A.R."/>
            <person name="Major K.M."/>
            <person name="Lambert F.N."/>
            <person name="Vulpe C.D."/>
            <person name="Tuck P."/>
            <person name="Blalock B.J."/>
            <person name="Lin Y.-Y."/>
            <person name="Smith M.E."/>
            <person name="Ochoa-Acuna H."/>
            <person name="Chen M.-J.M."/>
            <person name="Childers C.P."/>
            <person name="Qu J."/>
            <person name="Dugan S."/>
            <person name="Lee S.L."/>
            <person name="Chao H."/>
            <person name="Dinh H."/>
            <person name="Han Y."/>
            <person name="Doddapaneni H."/>
            <person name="Worley K.C."/>
            <person name="Muzny D.M."/>
            <person name="Gibbs R.A."/>
            <person name="Richards S."/>
        </authorList>
    </citation>
    <scope>NUCLEOTIDE SEQUENCE</scope>
    <source>
        <strain evidence="14">HAZT.00-mixed</strain>
        <tissue evidence="14">Whole organism</tissue>
    </source>
</reference>
<feature type="compositionally biased region" description="Acidic residues" evidence="11">
    <location>
        <begin position="420"/>
        <end position="433"/>
    </location>
</feature>
<dbReference type="AlphaFoldDB" id="A0A6A0H421"/>
<feature type="compositionally biased region" description="Low complexity" evidence="11">
    <location>
        <begin position="389"/>
        <end position="398"/>
    </location>
</feature>
<evidence type="ECO:0000256" key="12">
    <source>
        <dbReference type="SAM" id="Phobius"/>
    </source>
</evidence>
<dbReference type="GO" id="GO:0007187">
    <property type="term" value="P:G protein-coupled receptor signaling pathway, coupled to cyclic nucleotide second messenger"/>
    <property type="evidence" value="ECO:0007669"/>
    <property type="project" value="TreeGrafter"/>
</dbReference>
<feature type="transmembrane region" description="Helical" evidence="12">
    <location>
        <begin position="165"/>
        <end position="190"/>
    </location>
</feature>
<feature type="domain" description="G-protein coupled receptors family 1 profile" evidence="13">
    <location>
        <begin position="144"/>
        <end position="690"/>
    </location>
</feature>
<feature type="transmembrane region" description="Helical" evidence="12">
    <location>
        <begin position="669"/>
        <end position="693"/>
    </location>
</feature>
<feature type="region of interest" description="Disordered" evidence="11">
    <location>
        <begin position="554"/>
        <end position="586"/>
    </location>
</feature>
<sequence>MSSVDPTSYYDDQTTNATFDVTPFKSLREINSTAIKFLRHQSHLPRLLPRYPSLEDGFGFEPFRASSSAQTMIGDAMILQNLSCTPTTSFPSDNISVLSDCSLGNGTFPPLENDTNTILPPLELWQTVAVAIFCSLSIVLTVCGNILVILSFIVERAIRQPSNYFIASLAVTDLLIGSVSMPFYTVYVLMQKWTLGPVLCDLWLSVDYTVCLVSQYTVLLITIDRFCSVKIAARYRNWRTRRKVLVMVAVTWIIPAMLFFTSIFGWEHFVGYRALKEHECAVQFLRDPVFNTALIVTYYWVTLVVLIILYAGIYKTAYDMHKKSEAKHRKMQTLVALSAGGMAGMAGRTAGFGMAKPPGPSDDNPLMIAVMAHQVNRKTEDGEKQQKESSSCQGSTGLSSSARCFLKRTNKIHFNSEDEDLDLSLDDGDETDELGGRESSEHSTDVVVTSIIHTCTAVTKIGDGESPNSQIKLPPLVHPQTGRRKSGSIHTGRLSVDSGRCNANSNVSAAGQQLKADHNSSSKLNSENLESIDTKGSGSRISSALNQLITTHNVHSNKTKTSVARAESSSVGENDRSSVVVAPGTSDTQCSLRSSLKNSKKSIAKSIRSLKKKKKKKDAAAHVRHRSKSENRANKALRTISVILGCFVACWTPYHIIAIAESWCTCTNIHLFLFSYFLCYANSPLNPFCYALANHQFKKTFIRILNGDLHYT</sequence>
<dbReference type="PANTHER" id="PTHR24247">
    <property type="entry name" value="5-HYDROXYTRYPTAMINE RECEPTOR"/>
    <property type="match status" value="1"/>
</dbReference>
<feature type="region of interest" description="Disordered" evidence="11">
    <location>
        <begin position="420"/>
        <end position="446"/>
    </location>
</feature>
<feature type="transmembrane region" description="Helical" evidence="12">
    <location>
        <begin position="293"/>
        <end position="313"/>
    </location>
</feature>
<feature type="transmembrane region" description="Helical" evidence="12">
    <location>
        <begin position="636"/>
        <end position="657"/>
    </location>
</feature>
<evidence type="ECO:0000313" key="14">
    <source>
        <dbReference type="EMBL" id="KAA0198343.1"/>
    </source>
</evidence>
<dbReference type="PRINTS" id="PR00237">
    <property type="entry name" value="GPCRRHODOPSN"/>
</dbReference>
<feature type="compositionally biased region" description="Low complexity" evidence="11">
    <location>
        <begin position="521"/>
        <end position="531"/>
    </location>
</feature>
<feature type="region of interest" description="Disordered" evidence="11">
    <location>
        <begin position="460"/>
        <end position="538"/>
    </location>
</feature>
<dbReference type="PANTHER" id="PTHR24247:SF191">
    <property type="entry name" value="MUSCARINIC ACETYLCHOLINE RECEPTOR, B-TYPE, ISOFORM A"/>
    <property type="match status" value="1"/>
</dbReference>
<feature type="transmembrane region" description="Helical" evidence="12">
    <location>
        <begin position="202"/>
        <end position="223"/>
    </location>
</feature>
<feature type="region of interest" description="Disordered" evidence="11">
    <location>
        <begin position="376"/>
        <end position="398"/>
    </location>
</feature>
<dbReference type="FunFam" id="1.20.1070.10:FF:000221">
    <property type="entry name" value="Muscarinic acetylcholine receptor gar-2"/>
    <property type="match status" value="1"/>
</dbReference>
<feature type="compositionally biased region" description="Basic residues" evidence="11">
    <location>
        <begin position="607"/>
        <end position="627"/>
    </location>
</feature>